<evidence type="ECO:0000256" key="2">
    <source>
        <dbReference type="ARBA" id="ARBA00022840"/>
    </source>
</evidence>
<reference evidence="5 6" key="1">
    <citation type="submission" date="2020-03" db="EMBL/GenBank/DDBJ databases">
        <title>Whole genome shotgun sequence of Phytohabitans houttuyneae NBRC 108639.</title>
        <authorList>
            <person name="Komaki H."/>
            <person name="Tamura T."/>
        </authorList>
    </citation>
    <scope>NUCLEOTIDE SEQUENCE [LARGE SCALE GENOMIC DNA]</scope>
    <source>
        <strain evidence="5 6">NBRC 108639</strain>
    </source>
</reference>
<keyword evidence="1" id="KW-0547">Nucleotide-binding</keyword>
<name>A0A6V8KUF1_9ACTN</name>
<keyword evidence="4" id="KW-0812">Transmembrane</keyword>
<dbReference type="GO" id="GO:0005524">
    <property type="term" value="F:ATP binding"/>
    <property type="evidence" value="ECO:0007669"/>
    <property type="project" value="UniProtKB-KW"/>
</dbReference>
<accession>A0A6V8KUF1</accession>
<reference evidence="5 6" key="2">
    <citation type="submission" date="2020-03" db="EMBL/GenBank/DDBJ databases">
        <authorList>
            <person name="Ichikawa N."/>
            <person name="Kimura A."/>
            <person name="Kitahashi Y."/>
            <person name="Uohara A."/>
        </authorList>
    </citation>
    <scope>NUCLEOTIDE SEQUENCE [LARGE SCALE GENOMIC DNA]</scope>
    <source>
        <strain evidence="5 6">NBRC 108639</strain>
    </source>
</reference>
<keyword evidence="3" id="KW-0143">Chaperone</keyword>
<evidence type="ECO:0000313" key="5">
    <source>
        <dbReference type="EMBL" id="GFJ86328.1"/>
    </source>
</evidence>
<dbReference type="Gene3D" id="3.90.640.10">
    <property type="entry name" value="Actin, Chain A, domain 4"/>
    <property type="match status" value="1"/>
</dbReference>
<dbReference type="AlphaFoldDB" id="A0A6V8KUF1"/>
<dbReference type="GO" id="GO:0140662">
    <property type="term" value="F:ATP-dependent protein folding chaperone"/>
    <property type="evidence" value="ECO:0007669"/>
    <property type="project" value="InterPro"/>
</dbReference>
<evidence type="ECO:0000256" key="1">
    <source>
        <dbReference type="ARBA" id="ARBA00022741"/>
    </source>
</evidence>
<dbReference type="PRINTS" id="PR00301">
    <property type="entry name" value="HEATSHOCK70"/>
</dbReference>
<keyword evidence="4" id="KW-0472">Membrane</keyword>
<keyword evidence="2" id="KW-0067">ATP-binding</keyword>
<keyword evidence="4" id="KW-1133">Transmembrane helix</keyword>
<evidence type="ECO:0008006" key="7">
    <source>
        <dbReference type="Google" id="ProtNLM"/>
    </source>
</evidence>
<dbReference type="PANTHER" id="PTHR42749">
    <property type="entry name" value="CELL SHAPE-DETERMINING PROTEIN MREB"/>
    <property type="match status" value="1"/>
</dbReference>
<gene>
    <name evidence="5" type="ORF">Phou_105080</name>
</gene>
<dbReference type="InterPro" id="IPR043129">
    <property type="entry name" value="ATPase_NBD"/>
</dbReference>
<protein>
    <recommendedName>
        <fullName evidence="7">Molecular chaperone DnaK</fullName>
    </recommendedName>
</protein>
<organism evidence="5 6">
    <name type="scientific">Phytohabitans houttuyneae</name>
    <dbReference type="NCBI Taxonomy" id="1076126"/>
    <lineage>
        <taxon>Bacteria</taxon>
        <taxon>Bacillati</taxon>
        <taxon>Actinomycetota</taxon>
        <taxon>Actinomycetes</taxon>
        <taxon>Micromonosporales</taxon>
        <taxon>Micromonosporaceae</taxon>
    </lineage>
</organism>
<proteinExistence type="predicted"/>
<evidence type="ECO:0000313" key="6">
    <source>
        <dbReference type="Proteomes" id="UP000482800"/>
    </source>
</evidence>
<dbReference type="SUPFAM" id="SSF53067">
    <property type="entry name" value="Actin-like ATPase domain"/>
    <property type="match status" value="2"/>
</dbReference>
<evidence type="ECO:0000256" key="3">
    <source>
        <dbReference type="ARBA" id="ARBA00023186"/>
    </source>
</evidence>
<dbReference type="RefSeq" id="WP_173072114.1">
    <property type="nucleotide sequence ID" value="NZ_BLPF01000005.1"/>
</dbReference>
<dbReference type="PANTHER" id="PTHR42749:SF1">
    <property type="entry name" value="CELL SHAPE-DETERMINING PROTEIN MREB"/>
    <property type="match status" value="1"/>
</dbReference>
<evidence type="ECO:0000256" key="4">
    <source>
        <dbReference type="SAM" id="Phobius"/>
    </source>
</evidence>
<dbReference type="EMBL" id="BLPF01000005">
    <property type="protein sequence ID" value="GFJ86328.1"/>
    <property type="molecule type" value="Genomic_DNA"/>
</dbReference>
<dbReference type="Gene3D" id="3.30.420.40">
    <property type="match status" value="2"/>
</dbReference>
<keyword evidence="6" id="KW-1185">Reference proteome</keyword>
<dbReference type="Proteomes" id="UP000482800">
    <property type="component" value="Unassembled WGS sequence"/>
</dbReference>
<comment type="caution">
    <text evidence="5">The sequence shown here is derived from an EMBL/GenBank/DDBJ whole genome shotgun (WGS) entry which is preliminary data.</text>
</comment>
<feature type="transmembrane region" description="Helical" evidence="4">
    <location>
        <begin position="376"/>
        <end position="393"/>
    </location>
</feature>
<dbReference type="Pfam" id="PF00012">
    <property type="entry name" value="HSP70"/>
    <property type="match status" value="1"/>
</dbReference>
<sequence>MAAYRLAVDLGSSNTAAALERSGSVRPLLFDGSELLPSAVFAGADGRLASGRDAERLGLAEPGAFEPHPKRRVDDGVLLLGARHVDVRDALAAVLAQVRSQAGVLPRDSSVVMTYPTGWGAPRQRVLTEAAERAGLGEVYTVSEAVAAATYFSTVLGIRTHRPLVVVDIGAGTTDVAVVSCGTRVGVLASAGMDLGGLDIDAALVDHLARQCLLPGIDDPGYDRVPLLREVRTAKESLSRASYTPLRIAGQPAASHLTRAELEAAAEPILTRVGEFTAEVIATAALTTDRLAGVLLVGGGSRIPQAANILHQRLGIPPTTVERPETVVVEGALRVPRTSLTAPAPRIAAAGTSELPAVTPTPGSGRATRRRGWMRPGLLVGVLLCFVLPFATVSCGLPDGYGRADPGGTTTYRGAVLAVGGHPR</sequence>
<dbReference type="InterPro" id="IPR013126">
    <property type="entry name" value="Hsp_70_fam"/>
</dbReference>